<dbReference type="RefSeq" id="WP_184479678.1">
    <property type="nucleotide sequence ID" value="NZ_JACHIV010000001.1"/>
</dbReference>
<accession>A0A840NGF9</accession>
<sequence>MTEGTRDSHAPESALAPSPEMYDWSYYDSYPDSGLGNKTDSYVSPDENFMVDYVCDLDAGDLLEVRLWNRESGDDYWQVGPDSIGDALQDPEGYARDTELVHRSPYVLADGYDPVMDPVQYGWIWGVNRPDDAGNWNQYFVAPSSLGAGEDYRLECRTVRGQADLVEATLFTVDADGEEHVRGQVRPDQLPEVLRDPSVLPRDHPAAEGTSHVDGLMAGLKQRIEAIHKLLDAVRRDNYSPVSDSENYERYEGMEMRNGSDFHSGLGY</sequence>
<proteinExistence type="predicted"/>
<comment type="caution">
    <text evidence="1">The sequence shown here is derived from an EMBL/GenBank/DDBJ whole genome shotgun (WGS) entry which is preliminary data.</text>
</comment>
<dbReference type="AlphaFoldDB" id="A0A840NGF9"/>
<name>A0A840NGF9_9PSEU</name>
<dbReference type="EMBL" id="JACHIV010000001">
    <property type="protein sequence ID" value="MBB5070101.1"/>
    <property type="molecule type" value="Genomic_DNA"/>
</dbReference>
<gene>
    <name evidence="1" type="ORF">BJ969_003189</name>
</gene>
<protein>
    <submittedName>
        <fullName evidence="1">Uncharacterized protein</fullName>
    </submittedName>
</protein>
<evidence type="ECO:0000313" key="1">
    <source>
        <dbReference type="EMBL" id="MBB5070101.1"/>
    </source>
</evidence>
<reference evidence="1 2" key="1">
    <citation type="submission" date="2020-08" db="EMBL/GenBank/DDBJ databases">
        <title>Sequencing the genomes of 1000 actinobacteria strains.</title>
        <authorList>
            <person name="Klenk H.-P."/>
        </authorList>
    </citation>
    <scope>NUCLEOTIDE SEQUENCE [LARGE SCALE GENOMIC DNA]</scope>
    <source>
        <strain evidence="1 2">DSM 45582</strain>
    </source>
</reference>
<keyword evidence="2" id="KW-1185">Reference proteome</keyword>
<dbReference type="Proteomes" id="UP000580474">
    <property type="component" value="Unassembled WGS sequence"/>
</dbReference>
<organism evidence="1 2">
    <name type="scientific">Saccharopolyspora gloriosae</name>
    <dbReference type="NCBI Taxonomy" id="455344"/>
    <lineage>
        <taxon>Bacteria</taxon>
        <taxon>Bacillati</taxon>
        <taxon>Actinomycetota</taxon>
        <taxon>Actinomycetes</taxon>
        <taxon>Pseudonocardiales</taxon>
        <taxon>Pseudonocardiaceae</taxon>
        <taxon>Saccharopolyspora</taxon>
    </lineage>
</organism>
<evidence type="ECO:0000313" key="2">
    <source>
        <dbReference type="Proteomes" id="UP000580474"/>
    </source>
</evidence>